<feature type="domain" description="Heterokaryon incompatibility" evidence="2">
    <location>
        <begin position="163"/>
        <end position="339"/>
    </location>
</feature>
<feature type="region of interest" description="Disordered" evidence="1">
    <location>
        <begin position="1"/>
        <end position="28"/>
    </location>
</feature>
<dbReference type="Proteomes" id="UP001301958">
    <property type="component" value="Unassembled WGS sequence"/>
</dbReference>
<protein>
    <submittedName>
        <fullName evidence="3">Heterokaryon incompatibility protein-domain-containing protein</fullName>
    </submittedName>
</protein>
<proteinExistence type="predicted"/>
<feature type="compositionally biased region" description="Polar residues" evidence="1">
    <location>
        <begin position="1"/>
        <end position="13"/>
    </location>
</feature>
<sequence>METATHASNSKAQNMEYDKPMTDHGPDDERNKPFVEAEEYRLHYNYAHQLIRMTNRYIFIAPIGDPTVGNRDMGELLSRGDEFIKQHRIKNNPSQALPQSGPPSKMISSTPTPSVLPTAGSIYTTLDPSQDQFRLLSILPATYNEAPLQCQLHVCALNNICTYSALSYTWHGSLKFKRRRQGMEKFEEVPMIECNGIQMFVGLNLFLALRRLRKPTTAMVVWADAICINQTDLAERSQQVSRMGDIFRNAYEVIVWLGQDDSDQSLVFEGVCSVVSTWASARGEGFDLPTKPQFFVRGQQPVKSLRGESNTLSSDSRDWPGILSLYNRRWFHRLWVVQEIALARQATVICNDCEISWEWVGLAAAIIRTNWNRILPGRTGDDRGGYRDFFDSQEGPSRRQVPPGIMNAYFMYRVSDFQQFFEPLSFSFCELLALTRQFECQDKRDNIFGLLGLPTTDGVNSYVKPDYTISLEETYRNLAYAMVILKPNSLAFLSHVHHWDSSGYGYQNRPAEQLVPLPSWVPIWSTIGPQTLACLDNSVLFSFRSVAECRLLDAGTLAVRGRVFAGERIMAVNRLFDFRSMARELHWQRDEEREDTIGGLLQRNMYSIDDLEVVAITIMGGKGWYGTPIVDRQAALEDFAHGLLAGWLMWTLREGVFGETIVHVVRPRAQSKPVATVDDINELARKGNGNLAVDAVATTCSGRCLFTTSSGMKGVGPYDMKPGDSVCIIYGTPTPFIVRKVEGEGEVKYSFVGECYIDDLMPGKIGNDGGKDDEWFYLV</sequence>
<reference evidence="3" key="2">
    <citation type="submission" date="2023-05" db="EMBL/GenBank/DDBJ databases">
        <authorList>
            <consortium name="Lawrence Berkeley National Laboratory"/>
            <person name="Steindorff A."/>
            <person name="Hensen N."/>
            <person name="Bonometti L."/>
            <person name="Westerberg I."/>
            <person name="Brannstrom I.O."/>
            <person name="Guillou S."/>
            <person name="Cros-Aarteil S."/>
            <person name="Calhoun S."/>
            <person name="Haridas S."/>
            <person name="Kuo A."/>
            <person name="Mondo S."/>
            <person name="Pangilinan J."/>
            <person name="Riley R."/>
            <person name="Labutti K."/>
            <person name="Andreopoulos B."/>
            <person name="Lipzen A."/>
            <person name="Chen C."/>
            <person name="Yanf M."/>
            <person name="Daum C."/>
            <person name="Ng V."/>
            <person name="Clum A."/>
            <person name="Ohm R."/>
            <person name="Martin F."/>
            <person name="Silar P."/>
            <person name="Natvig D."/>
            <person name="Lalanne C."/>
            <person name="Gautier V."/>
            <person name="Ament-Velasquez S.L."/>
            <person name="Kruys A."/>
            <person name="Hutchinson M.I."/>
            <person name="Powell A.J."/>
            <person name="Barry K."/>
            <person name="Miller A.N."/>
            <person name="Grigoriev I.V."/>
            <person name="Debuchy R."/>
            <person name="Gladieux P."/>
            <person name="Thoren M.H."/>
            <person name="Johannesson H."/>
        </authorList>
    </citation>
    <scope>NUCLEOTIDE SEQUENCE</scope>
    <source>
        <strain evidence="3">CBS 990.96</strain>
    </source>
</reference>
<dbReference type="PANTHER" id="PTHR24148:SF64">
    <property type="entry name" value="HETEROKARYON INCOMPATIBILITY DOMAIN-CONTAINING PROTEIN"/>
    <property type="match status" value="1"/>
</dbReference>
<gene>
    <name evidence="3" type="ORF">QBC38DRAFT_157733</name>
</gene>
<dbReference type="Pfam" id="PF26639">
    <property type="entry name" value="Het-6_barrel"/>
    <property type="match status" value="1"/>
</dbReference>
<name>A0AAN6YKS0_9PEZI</name>
<dbReference type="InterPro" id="IPR052895">
    <property type="entry name" value="HetReg/Transcr_Mod"/>
</dbReference>
<evidence type="ECO:0000259" key="2">
    <source>
        <dbReference type="Pfam" id="PF06985"/>
    </source>
</evidence>
<dbReference type="InterPro" id="IPR010730">
    <property type="entry name" value="HET"/>
</dbReference>
<reference evidence="3" key="1">
    <citation type="journal article" date="2023" name="Mol. Phylogenet. Evol.">
        <title>Genome-scale phylogeny and comparative genomics of the fungal order Sordariales.</title>
        <authorList>
            <person name="Hensen N."/>
            <person name="Bonometti L."/>
            <person name="Westerberg I."/>
            <person name="Brannstrom I.O."/>
            <person name="Guillou S."/>
            <person name="Cros-Aarteil S."/>
            <person name="Calhoun S."/>
            <person name="Haridas S."/>
            <person name="Kuo A."/>
            <person name="Mondo S."/>
            <person name="Pangilinan J."/>
            <person name="Riley R."/>
            <person name="LaButti K."/>
            <person name="Andreopoulos B."/>
            <person name="Lipzen A."/>
            <person name="Chen C."/>
            <person name="Yan M."/>
            <person name="Daum C."/>
            <person name="Ng V."/>
            <person name="Clum A."/>
            <person name="Steindorff A."/>
            <person name="Ohm R.A."/>
            <person name="Martin F."/>
            <person name="Silar P."/>
            <person name="Natvig D.O."/>
            <person name="Lalanne C."/>
            <person name="Gautier V."/>
            <person name="Ament-Velasquez S.L."/>
            <person name="Kruys A."/>
            <person name="Hutchinson M.I."/>
            <person name="Powell A.J."/>
            <person name="Barry K."/>
            <person name="Miller A.N."/>
            <person name="Grigoriev I.V."/>
            <person name="Debuchy R."/>
            <person name="Gladieux P."/>
            <person name="Hiltunen Thoren M."/>
            <person name="Johannesson H."/>
        </authorList>
    </citation>
    <scope>NUCLEOTIDE SEQUENCE</scope>
    <source>
        <strain evidence="3">CBS 990.96</strain>
    </source>
</reference>
<evidence type="ECO:0000256" key="1">
    <source>
        <dbReference type="SAM" id="MobiDB-lite"/>
    </source>
</evidence>
<dbReference type="Pfam" id="PF06985">
    <property type="entry name" value="HET"/>
    <property type="match status" value="1"/>
</dbReference>
<dbReference type="EMBL" id="MU865618">
    <property type="protein sequence ID" value="KAK4220904.1"/>
    <property type="molecule type" value="Genomic_DNA"/>
</dbReference>
<feature type="region of interest" description="Disordered" evidence="1">
    <location>
        <begin position="89"/>
        <end position="111"/>
    </location>
</feature>
<keyword evidence="4" id="KW-1185">Reference proteome</keyword>
<comment type="caution">
    <text evidence="3">The sequence shown here is derived from an EMBL/GenBank/DDBJ whole genome shotgun (WGS) entry which is preliminary data.</text>
</comment>
<dbReference type="PANTHER" id="PTHR24148">
    <property type="entry name" value="ANKYRIN REPEAT DOMAIN-CONTAINING PROTEIN 39 HOMOLOG-RELATED"/>
    <property type="match status" value="1"/>
</dbReference>
<organism evidence="3 4">
    <name type="scientific">Podospora fimiseda</name>
    <dbReference type="NCBI Taxonomy" id="252190"/>
    <lineage>
        <taxon>Eukaryota</taxon>
        <taxon>Fungi</taxon>
        <taxon>Dikarya</taxon>
        <taxon>Ascomycota</taxon>
        <taxon>Pezizomycotina</taxon>
        <taxon>Sordariomycetes</taxon>
        <taxon>Sordariomycetidae</taxon>
        <taxon>Sordariales</taxon>
        <taxon>Podosporaceae</taxon>
        <taxon>Podospora</taxon>
    </lineage>
</organism>
<accession>A0AAN6YKS0</accession>
<evidence type="ECO:0000313" key="3">
    <source>
        <dbReference type="EMBL" id="KAK4220904.1"/>
    </source>
</evidence>
<dbReference type="AlphaFoldDB" id="A0AAN6YKS0"/>
<evidence type="ECO:0000313" key="4">
    <source>
        <dbReference type="Proteomes" id="UP001301958"/>
    </source>
</evidence>
<feature type="compositionally biased region" description="Basic and acidic residues" evidence="1">
    <location>
        <begin position="16"/>
        <end position="28"/>
    </location>
</feature>